<dbReference type="EMBL" id="BAABHO010000002">
    <property type="protein sequence ID" value="GAA4774099.1"/>
    <property type="molecule type" value="Genomic_DNA"/>
</dbReference>
<dbReference type="Pfam" id="PF12802">
    <property type="entry name" value="MarR_2"/>
    <property type="match status" value="1"/>
</dbReference>
<evidence type="ECO:0000259" key="1">
    <source>
        <dbReference type="PROSITE" id="PS50995"/>
    </source>
</evidence>
<dbReference type="SMART" id="SM00347">
    <property type="entry name" value="HTH_MARR"/>
    <property type="match status" value="1"/>
</dbReference>
<evidence type="ECO:0000313" key="2">
    <source>
        <dbReference type="EMBL" id="GAA4774099.1"/>
    </source>
</evidence>
<keyword evidence="3" id="KW-1185">Reference proteome</keyword>
<feature type="domain" description="HTH marR-type" evidence="1">
    <location>
        <begin position="1"/>
        <end position="140"/>
    </location>
</feature>
<dbReference type="InterPro" id="IPR036388">
    <property type="entry name" value="WH-like_DNA-bd_sf"/>
</dbReference>
<dbReference type="PROSITE" id="PS50995">
    <property type="entry name" value="HTH_MARR_2"/>
    <property type="match status" value="1"/>
</dbReference>
<dbReference type="InterPro" id="IPR039422">
    <property type="entry name" value="MarR/SlyA-like"/>
</dbReference>
<organism evidence="2 3">
    <name type="scientific">Actinomycetospora chlora</name>
    <dbReference type="NCBI Taxonomy" id="663608"/>
    <lineage>
        <taxon>Bacteria</taxon>
        <taxon>Bacillati</taxon>
        <taxon>Actinomycetota</taxon>
        <taxon>Actinomycetes</taxon>
        <taxon>Pseudonocardiales</taxon>
        <taxon>Pseudonocardiaceae</taxon>
        <taxon>Actinomycetospora</taxon>
    </lineage>
</organism>
<comment type="caution">
    <text evidence="2">The sequence shown here is derived from an EMBL/GenBank/DDBJ whole genome shotgun (WGS) entry which is preliminary data.</text>
</comment>
<evidence type="ECO:0000313" key="3">
    <source>
        <dbReference type="Proteomes" id="UP001500928"/>
    </source>
</evidence>
<sequence>MTAEALTAQNLVQTAHVVGLRFAELFAAMDLTPTQFAVLLELERLDEDGGTLTQAELARRVLVRPQSLGVLLGSLLEQGLVARGGPGGRGRRVGIVLTDRGREVLARAWPPVRAFNRPAALGLTPAQAAMLDELLDHVRGALTVD</sequence>
<dbReference type="RefSeq" id="WP_345410592.1">
    <property type="nucleotide sequence ID" value="NZ_BAABHO010000002.1"/>
</dbReference>
<dbReference type="InterPro" id="IPR000835">
    <property type="entry name" value="HTH_MarR-typ"/>
</dbReference>
<accession>A0ABP9A5F4</accession>
<reference evidence="3" key="1">
    <citation type="journal article" date="2019" name="Int. J. Syst. Evol. Microbiol.">
        <title>The Global Catalogue of Microorganisms (GCM) 10K type strain sequencing project: providing services to taxonomists for standard genome sequencing and annotation.</title>
        <authorList>
            <consortium name="The Broad Institute Genomics Platform"/>
            <consortium name="The Broad Institute Genome Sequencing Center for Infectious Disease"/>
            <person name="Wu L."/>
            <person name="Ma J."/>
        </authorList>
    </citation>
    <scope>NUCLEOTIDE SEQUENCE [LARGE SCALE GENOMIC DNA]</scope>
    <source>
        <strain evidence="3">JCM 17979</strain>
    </source>
</reference>
<dbReference type="InterPro" id="IPR036390">
    <property type="entry name" value="WH_DNA-bd_sf"/>
</dbReference>
<dbReference type="SUPFAM" id="SSF46785">
    <property type="entry name" value="Winged helix' DNA-binding domain"/>
    <property type="match status" value="1"/>
</dbReference>
<dbReference type="Proteomes" id="UP001500928">
    <property type="component" value="Unassembled WGS sequence"/>
</dbReference>
<proteinExistence type="predicted"/>
<name>A0ABP9A5F4_9PSEU</name>
<dbReference type="Gene3D" id="1.10.10.10">
    <property type="entry name" value="Winged helix-like DNA-binding domain superfamily/Winged helix DNA-binding domain"/>
    <property type="match status" value="1"/>
</dbReference>
<dbReference type="PANTHER" id="PTHR33164">
    <property type="entry name" value="TRANSCRIPTIONAL REGULATOR, MARR FAMILY"/>
    <property type="match status" value="1"/>
</dbReference>
<protein>
    <recommendedName>
        <fullName evidence="1">HTH marR-type domain-containing protein</fullName>
    </recommendedName>
</protein>
<gene>
    <name evidence="2" type="ORF">GCM10023200_03230</name>
</gene>
<dbReference type="PANTHER" id="PTHR33164:SF43">
    <property type="entry name" value="HTH-TYPE TRANSCRIPTIONAL REPRESSOR YETL"/>
    <property type="match status" value="1"/>
</dbReference>